<keyword evidence="4" id="KW-1185">Reference proteome</keyword>
<reference evidence="3" key="2">
    <citation type="submission" date="2015-06" db="UniProtKB">
        <authorList>
            <consortium name="EnsemblProtists"/>
        </authorList>
    </citation>
    <scope>IDENTIFICATION</scope>
    <source>
        <strain evidence="3">Pr102</strain>
    </source>
</reference>
<dbReference type="SUPFAM" id="SSF56672">
    <property type="entry name" value="DNA/RNA polymerases"/>
    <property type="match status" value="1"/>
</dbReference>
<feature type="region of interest" description="Disordered" evidence="1">
    <location>
        <begin position="603"/>
        <end position="642"/>
    </location>
</feature>
<dbReference type="EnsemblProtists" id="Phyra85911">
    <property type="protein sequence ID" value="Phyra85911"/>
    <property type="gene ID" value="Phyra85911"/>
</dbReference>
<dbReference type="InterPro" id="IPR043502">
    <property type="entry name" value="DNA/RNA_pol_sf"/>
</dbReference>
<dbReference type="Gene3D" id="3.30.70.270">
    <property type="match status" value="2"/>
</dbReference>
<dbReference type="Pfam" id="PF00078">
    <property type="entry name" value="RVT_1"/>
    <property type="match status" value="1"/>
</dbReference>
<feature type="compositionally biased region" description="Low complexity" evidence="1">
    <location>
        <begin position="1"/>
        <end position="50"/>
    </location>
</feature>
<dbReference type="Gene3D" id="2.40.70.10">
    <property type="entry name" value="Acid Proteases"/>
    <property type="match status" value="1"/>
</dbReference>
<dbReference type="Pfam" id="PF08284">
    <property type="entry name" value="RVP_2"/>
    <property type="match status" value="1"/>
</dbReference>
<organism evidence="3 4">
    <name type="scientific">Phytophthora ramorum</name>
    <name type="common">Sudden oak death agent</name>
    <dbReference type="NCBI Taxonomy" id="164328"/>
    <lineage>
        <taxon>Eukaryota</taxon>
        <taxon>Sar</taxon>
        <taxon>Stramenopiles</taxon>
        <taxon>Oomycota</taxon>
        <taxon>Peronosporomycetes</taxon>
        <taxon>Peronosporales</taxon>
        <taxon>Peronosporaceae</taxon>
        <taxon>Phytophthora</taxon>
    </lineage>
</organism>
<evidence type="ECO:0000259" key="2">
    <source>
        <dbReference type="PROSITE" id="PS50878"/>
    </source>
</evidence>
<feature type="compositionally biased region" description="Low complexity" evidence="1">
    <location>
        <begin position="163"/>
        <end position="172"/>
    </location>
</feature>
<dbReference type="Pfam" id="PF03732">
    <property type="entry name" value="Retrotrans_gag"/>
    <property type="match status" value="1"/>
</dbReference>
<feature type="region of interest" description="Disordered" evidence="1">
    <location>
        <begin position="1"/>
        <end position="55"/>
    </location>
</feature>
<dbReference type="EMBL" id="DS566356">
    <property type="status" value="NOT_ANNOTATED_CDS"/>
    <property type="molecule type" value="Genomic_DNA"/>
</dbReference>
<dbReference type="InterPro" id="IPR041577">
    <property type="entry name" value="RT_RNaseH_2"/>
</dbReference>
<name>H3H5J7_PHYRM</name>
<protein>
    <recommendedName>
        <fullName evidence="2">Reverse transcriptase domain-containing protein</fullName>
    </recommendedName>
</protein>
<dbReference type="Pfam" id="PF17919">
    <property type="entry name" value="RT_RNaseH_2"/>
    <property type="match status" value="1"/>
</dbReference>
<dbReference type="InterPro" id="IPR051320">
    <property type="entry name" value="Viral_Replic_Matur_Polypro"/>
</dbReference>
<dbReference type="VEuPathDB" id="FungiDB:KRP22_11288"/>
<dbReference type="InParanoid" id="H3H5J7"/>
<dbReference type="Proteomes" id="UP000005238">
    <property type="component" value="Unassembled WGS sequence"/>
</dbReference>
<feature type="compositionally biased region" description="Polar residues" evidence="1">
    <location>
        <begin position="616"/>
        <end position="631"/>
    </location>
</feature>
<dbReference type="PANTHER" id="PTHR33064">
    <property type="entry name" value="POL PROTEIN"/>
    <property type="match status" value="1"/>
</dbReference>
<proteinExistence type="predicted"/>
<dbReference type="InterPro" id="IPR005162">
    <property type="entry name" value="Retrotrans_gag_dom"/>
</dbReference>
<dbReference type="VEuPathDB" id="FungiDB:KRP23_5223"/>
<accession>H3H5J7</accession>
<dbReference type="PROSITE" id="PS50878">
    <property type="entry name" value="RT_POL"/>
    <property type="match status" value="1"/>
</dbReference>
<dbReference type="eggNOG" id="KOG0017">
    <property type="taxonomic scope" value="Eukaryota"/>
</dbReference>
<feature type="region of interest" description="Disordered" evidence="1">
    <location>
        <begin position="841"/>
        <end position="881"/>
    </location>
</feature>
<evidence type="ECO:0000313" key="4">
    <source>
        <dbReference type="Proteomes" id="UP000005238"/>
    </source>
</evidence>
<dbReference type="HOGENOM" id="CLU_000384_41_1_1"/>
<feature type="compositionally biased region" description="Basic residues" evidence="1">
    <location>
        <begin position="867"/>
        <end position="879"/>
    </location>
</feature>
<dbReference type="InterPro" id="IPR000477">
    <property type="entry name" value="RT_dom"/>
</dbReference>
<dbReference type="PANTHER" id="PTHR33064:SF37">
    <property type="entry name" value="RIBONUCLEASE H"/>
    <property type="match status" value="1"/>
</dbReference>
<reference evidence="4" key="1">
    <citation type="journal article" date="2006" name="Science">
        <title>Phytophthora genome sequences uncover evolutionary origins and mechanisms of pathogenesis.</title>
        <authorList>
            <person name="Tyler B.M."/>
            <person name="Tripathy S."/>
            <person name="Zhang X."/>
            <person name="Dehal P."/>
            <person name="Jiang R.H."/>
            <person name="Aerts A."/>
            <person name="Arredondo F.D."/>
            <person name="Baxter L."/>
            <person name="Bensasson D."/>
            <person name="Beynon J.L."/>
            <person name="Chapman J."/>
            <person name="Damasceno C.M."/>
            <person name="Dorrance A.E."/>
            <person name="Dou D."/>
            <person name="Dickerman A.W."/>
            <person name="Dubchak I.L."/>
            <person name="Garbelotto M."/>
            <person name="Gijzen M."/>
            <person name="Gordon S.G."/>
            <person name="Govers F."/>
            <person name="Grunwald N.J."/>
            <person name="Huang W."/>
            <person name="Ivors K.L."/>
            <person name="Jones R.W."/>
            <person name="Kamoun S."/>
            <person name="Krampis K."/>
            <person name="Lamour K.H."/>
            <person name="Lee M.K."/>
            <person name="McDonald W.H."/>
            <person name="Medina M."/>
            <person name="Meijer H.J."/>
            <person name="Nordberg E.K."/>
            <person name="Maclean D.J."/>
            <person name="Ospina-Giraldo M.D."/>
            <person name="Morris P.F."/>
            <person name="Phuntumart V."/>
            <person name="Putnam N.H."/>
            <person name="Rash S."/>
            <person name="Rose J.K."/>
            <person name="Sakihama Y."/>
            <person name="Salamov A.A."/>
            <person name="Savidor A."/>
            <person name="Scheuring C.F."/>
            <person name="Smith B.M."/>
            <person name="Sobral B.W."/>
            <person name="Terry A."/>
            <person name="Torto-Alalibo T.A."/>
            <person name="Win J."/>
            <person name="Xu Z."/>
            <person name="Zhang H."/>
            <person name="Grigoriev I.V."/>
            <person name="Rokhsar D.S."/>
            <person name="Boore J.L."/>
        </authorList>
    </citation>
    <scope>NUCLEOTIDE SEQUENCE [LARGE SCALE GENOMIC DNA]</scope>
    <source>
        <strain evidence="4">Pr102</strain>
    </source>
</reference>
<dbReference type="VEuPathDB" id="FungiDB:KRP22_6740"/>
<feature type="compositionally biased region" description="Low complexity" evidence="1">
    <location>
        <begin position="632"/>
        <end position="642"/>
    </location>
</feature>
<feature type="region of interest" description="Disordered" evidence="1">
    <location>
        <begin position="102"/>
        <end position="176"/>
    </location>
</feature>
<dbReference type="InterPro" id="IPR021109">
    <property type="entry name" value="Peptidase_aspartic_dom_sf"/>
</dbReference>
<feature type="domain" description="Reverse transcriptase" evidence="2">
    <location>
        <begin position="1038"/>
        <end position="1258"/>
    </location>
</feature>
<dbReference type="Gene3D" id="3.10.10.10">
    <property type="entry name" value="HIV Type 1 Reverse Transcriptase, subunit A, domain 1"/>
    <property type="match status" value="1"/>
</dbReference>
<dbReference type="FunFam" id="3.30.70.270:FF:000026">
    <property type="entry name" value="Transposon Ty3-G Gag-Pol polyprotein"/>
    <property type="match status" value="1"/>
</dbReference>
<feature type="compositionally biased region" description="Polar residues" evidence="1">
    <location>
        <begin position="133"/>
        <end position="145"/>
    </location>
</feature>
<sequence>MSTPSTSSSKTPAASATASAVVASKATTAAASATTATDIASTAMSTSAATESRLSVAGYHSRWHEKRAIRNETGEIIAVETGVGIYSPGGEGVPLDYGSEVEEGELEGGKDTLSPGHTDPNVGLRRPREDDSNASSPKRSRSGSGTPLAAAGALMTPRDGDDSAPSAAVAASRTEPVREPWMPSQFEISSRFGATVPPNLYALYSCNAIVDDDVAKRLHFDPMTDQRRDYYIGLFHELRWFASKKTSRRSKVPEWQALCQSWSAFVENFNKNPAGYRDRISQARERYEKFSKRGKLERLHHGAVGMGLPCAVTYGTALRITERDINGYTSMCVPDDLKTLRASFQAQASSSAVGDYSARPSFTSFGGGGGLHCSPLSEPEWEALQRLSTVIGEAAVATMLRTLSPTEQHGVALGFIVKEQRETTARASVSPSATPRVESLKLHVSSYVGRAGEPLLRWLVEVDTAITARRIVDPLSKVAFAMSCLGGRARSWAYGRRLTDPTCFSTYEEFKEELKLAFEPPQNEFRSRAEFLDLQQGKHDVHAYAQRARYLVSNIVTNPIDEATKVVTFMKGLRDGPVKTYLFREYPNTLEAAFPLAMQEEFSLRPSGGPEPMDLSSATAAGSQQRRGSTNGPAGAGRPAGDAVERVDIGHAALKIAAPSESQSHCKKQDDKPNLVILKSPPRLDFEEVETPQSLLEVRLATGVVVRTEKRIVRVRFSYQENKFVDELIVLDLDDKFDMVLGIPWLARHDPVIDWTKRTIVHFGSSSSDKESDGPVGAAYAPRGVEVKKARRLWEPTLQAVRGCKRPAPEMLASSRAAGLHDEAVRDQAGLERVRPRVKPAGEYKEQLSTAGPGQEETRGAGLRTRSERRKREKLRKSRTGTETLQAVSAGQTQELETTVETLSVLTRTSIGLQYKKMRLDNPPTLASELMSLPVTSWKRFARDLHDGRIEQICILSDVERMTCEAEELNELISEGKKERFDEQGWDSLKASPFYKVLREYKHREIDLVPGTKYCVTRQWPLPREQVKAIDDFFESRRKAGQVRESKSPHSAPTFCVKKPQGEWRIVHAYNKLNDATVPAQTPIPRKDVIIDSMTSSTIFSTLDLRDGFYQILMRESDIPLTAVRTPSGVLWEWLVMPQGLKNAPATFNRCVTHLLRSVRDFAPSYFDDVFIHSRAVNGKSDVEMHTEHLRKLLELMRKHKLYANLKKYIFGATEIPVLGCLVGKNGVRPDPGKVRVINEWPTPSNVKELRQFLGLATYLCKYVSNYAGKIRPLSQLLKKEAAWEWTADCQQAFEAVKQGLTKAPILAVADQDRPFHVVCDASDFAIGCALM</sequence>
<evidence type="ECO:0000256" key="1">
    <source>
        <dbReference type="SAM" id="MobiDB-lite"/>
    </source>
</evidence>
<evidence type="ECO:0000313" key="3">
    <source>
        <dbReference type="EnsemblProtists" id="Phyra85911"/>
    </source>
</evidence>
<dbReference type="CDD" id="cd01647">
    <property type="entry name" value="RT_LTR"/>
    <property type="match status" value="1"/>
</dbReference>
<dbReference type="CDD" id="cd00303">
    <property type="entry name" value="retropepsin_like"/>
    <property type="match status" value="1"/>
</dbReference>
<dbReference type="VEuPathDB" id="FungiDB:KRP23_5383"/>
<dbReference type="InterPro" id="IPR043128">
    <property type="entry name" value="Rev_trsase/Diguanyl_cyclase"/>
</dbReference>